<feature type="domain" description="Helitron helicase-like" evidence="1">
    <location>
        <begin position="104"/>
        <end position="165"/>
    </location>
</feature>
<accession>A0A8H7RGX3</accession>
<evidence type="ECO:0000313" key="2">
    <source>
        <dbReference type="EMBL" id="KAG2210393.1"/>
    </source>
</evidence>
<dbReference type="EMBL" id="JAEPRB010000925">
    <property type="protein sequence ID" value="KAG2210393.1"/>
    <property type="molecule type" value="Genomic_DNA"/>
</dbReference>
<evidence type="ECO:0000313" key="3">
    <source>
        <dbReference type="Proteomes" id="UP000646827"/>
    </source>
</evidence>
<reference evidence="2 3" key="1">
    <citation type="submission" date="2020-12" db="EMBL/GenBank/DDBJ databases">
        <title>Metabolic potential, ecology and presence of endohyphal bacteria is reflected in genomic diversity of Mucoromycotina.</title>
        <authorList>
            <person name="Muszewska A."/>
            <person name="Okrasinska A."/>
            <person name="Steczkiewicz K."/>
            <person name="Drgas O."/>
            <person name="Orlowska M."/>
            <person name="Perlinska-Lenart U."/>
            <person name="Aleksandrzak-Piekarczyk T."/>
            <person name="Szatraj K."/>
            <person name="Zielenkiewicz U."/>
            <person name="Pilsyk S."/>
            <person name="Malc E."/>
            <person name="Mieczkowski P."/>
            <person name="Kruszewska J.S."/>
            <person name="Biernat P."/>
            <person name="Pawlowska J."/>
        </authorList>
    </citation>
    <scope>NUCLEOTIDE SEQUENCE [LARGE SCALE GENOMIC DNA]</scope>
    <source>
        <strain evidence="2 3">CBS 142.35</strain>
    </source>
</reference>
<dbReference type="Proteomes" id="UP000646827">
    <property type="component" value="Unassembled WGS sequence"/>
</dbReference>
<dbReference type="OrthoDB" id="2272314at2759"/>
<dbReference type="PANTHER" id="PTHR45786:SF74">
    <property type="entry name" value="ATP-DEPENDENT DNA HELICASE"/>
    <property type="match status" value="1"/>
</dbReference>
<name>A0A8H7RGX3_9FUNG</name>
<protein>
    <recommendedName>
        <fullName evidence="1">Helitron helicase-like domain-containing protein</fullName>
    </recommendedName>
</protein>
<dbReference type="InterPro" id="IPR025476">
    <property type="entry name" value="Helitron_helicase-like"/>
</dbReference>
<keyword evidence="3" id="KW-1185">Reference proteome</keyword>
<evidence type="ECO:0000259" key="1">
    <source>
        <dbReference type="Pfam" id="PF14214"/>
    </source>
</evidence>
<dbReference type="PANTHER" id="PTHR45786">
    <property type="entry name" value="DNA BINDING PROTEIN-LIKE"/>
    <property type="match status" value="1"/>
</dbReference>
<comment type="caution">
    <text evidence="2">The sequence shown here is derived from an EMBL/GenBank/DDBJ whole genome shotgun (WGS) entry which is preliminary data.</text>
</comment>
<sequence length="177" mass="20622">MAEISRNGELESVQMIIRAEGTPDARRYNRPTESEIGVLIVENNGESVSNRDIVVRTRSDSLQHINEAHRHYDALHYVLMFPKGDEGWTITSRSNNETITVMQWYKYCFMFRGNNDENELHYFGKLFQQYIVDMYAKMESNRLLYIRLNQSRLRSDLYSNVADAVLLGDNDMGNVGR</sequence>
<gene>
    <name evidence="2" type="ORF">INT45_005489</name>
</gene>
<dbReference type="Pfam" id="PF14214">
    <property type="entry name" value="Helitron_like_N"/>
    <property type="match status" value="1"/>
</dbReference>
<dbReference type="AlphaFoldDB" id="A0A8H7RGX3"/>
<organism evidence="2 3">
    <name type="scientific">Circinella minor</name>
    <dbReference type="NCBI Taxonomy" id="1195481"/>
    <lineage>
        <taxon>Eukaryota</taxon>
        <taxon>Fungi</taxon>
        <taxon>Fungi incertae sedis</taxon>
        <taxon>Mucoromycota</taxon>
        <taxon>Mucoromycotina</taxon>
        <taxon>Mucoromycetes</taxon>
        <taxon>Mucorales</taxon>
        <taxon>Lichtheimiaceae</taxon>
        <taxon>Circinella</taxon>
    </lineage>
</organism>
<proteinExistence type="predicted"/>